<gene>
    <name evidence="1" type="ORF">M3P05_20100</name>
</gene>
<comment type="caution">
    <text evidence="1">The sequence shown here is derived from an EMBL/GenBank/DDBJ whole genome shotgun (WGS) entry which is preliminary data.</text>
</comment>
<protein>
    <submittedName>
        <fullName evidence="1">4Fe-4S cluster-binding domain-containing protein</fullName>
    </submittedName>
</protein>
<organism evidence="1 2">
    <name type="scientific">Parendozoicomonas callyspongiae</name>
    <dbReference type="NCBI Taxonomy" id="2942213"/>
    <lineage>
        <taxon>Bacteria</taxon>
        <taxon>Pseudomonadati</taxon>
        <taxon>Pseudomonadota</taxon>
        <taxon>Gammaproteobacteria</taxon>
        <taxon>Oceanospirillales</taxon>
        <taxon>Endozoicomonadaceae</taxon>
        <taxon>Parendozoicomonas</taxon>
    </lineage>
</organism>
<sequence length="89" mass="10256">LYTGYERAELPSVPYAKQILEYVDILVAGRYQQNLRNTSLQWRGSENQEISFLSDRYNQSILLECNQVEINIDEFGSLVTLGYPDDSFG</sequence>
<evidence type="ECO:0000313" key="2">
    <source>
        <dbReference type="Proteomes" id="UP001203338"/>
    </source>
</evidence>
<proteinExistence type="predicted"/>
<accession>A0ABT0PLK7</accession>
<dbReference type="Pfam" id="PF13353">
    <property type="entry name" value="Fer4_12"/>
    <property type="match status" value="1"/>
</dbReference>
<dbReference type="RefSeq" id="WP_249701916.1">
    <property type="nucleotide sequence ID" value="NZ_JAMFLX010000061.1"/>
</dbReference>
<dbReference type="EMBL" id="JAMFLX010000061">
    <property type="protein sequence ID" value="MCL6272228.1"/>
    <property type="molecule type" value="Genomic_DNA"/>
</dbReference>
<keyword evidence="2" id="KW-1185">Reference proteome</keyword>
<feature type="non-terminal residue" evidence="1">
    <location>
        <position position="1"/>
    </location>
</feature>
<name>A0ABT0PLK7_9GAMM</name>
<evidence type="ECO:0000313" key="1">
    <source>
        <dbReference type="EMBL" id="MCL6272228.1"/>
    </source>
</evidence>
<dbReference type="Proteomes" id="UP001203338">
    <property type="component" value="Unassembled WGS sequence"/>
</dbReference>
<reference evidence="1 2" key="1">
    <citation type="submission" date="2022-05" db="EMBL/GenBank/DDBJ databases">
        <authorList>
            <person name="Park J.-S."/>
        </authorList>
    </citation>
    <scope>NUCLEOTIDE SEQUENCE [LARGE SCALE GENOMIC DNA]</scope>
    <source>
        <strain evidence="1 2">2012CJ34-2</strain>
    </source>
</reference>